<evidence type="ECO:0000313" key="3">
    <source>
        <dbReference type="Proteomes" id="UP000712600"/>
    </source>
</evidence>
<accession>A0A8S9Q3D4</accession>
<dbReference type="EMBL" id="QGKX02001347">
    <property type="protein sequence ID" value="KAF3525176.1"/>
    <property type="molecule type" value="Genomic_DNA"/>
</dbReference>
<dbReference type="Proteomes" id="UP000712600">
    <property type="component" value="Unassembled WGS sequence"/>
</dbReference>
<reference evidence="2" key="1">
    <citation type="submission" date="2019-12" db="EMBL/GenBank/DDBJ databases">
        <title>Genome sequencing and annotation of Brassica cretica.</title>
        <authorList>
            <person name="Studholme D.J."/>
            <person name="Sarris P."/>
        </authorList>
    </citation>
    <scope>NUCLEOTIDE SEQUENCE</scope>
    <source>
        <strain evidence="2">PFS-109/04</strain>
        <tissue evidence="2">Leaf</tissue>
    </source>
</reference>
<evidence type="ECO:0000256" key="1">
    <source>
        <dbReference type="SAM" id="MobiDB-lite"/>
    </source>
</evidence>
<evidence type="ECO:0000313" key="2">
    <source>
        <dbReference type="EMBL" id="KAF3525176.1"/>
    </source>
</evidence>
<comment type="caution">
    <text evidence="2">The sequence shown here is derived from an EMBL/GenBank/DDBJ whole genome shotgun (WGS) entry which is preliminary data.</text>
</comment>
<proteinExistence type="predicted"/>
<feature type="region of interest" description="Disordered" evidence="1">
    <location>
        <begin position="1"/>
        <end position="21"/>
    </location>
</feature>
<gene>
    <name evidence="2" type="ORF">F2Q69_00047369</name>
</gene>
<organism evidence="2 3">
    <name type="scientific">Brassica cretica</name>
    <name type="common">Mustard</name>
    <dbReference type="NCBI Taxonomy" id="69181"/>
    <lineage>
        <taxon>Eukaryota</taxon>
        <taxon>Viridiplantae</taxon>
        <taxon>Streptophyta</taxon>
        <taxon>Embryophyta</taxon>
        <taxon>Tracheophyta</taxon>
        <taxon>Spermatophyta</taxon>
        <taxon>Magnoliopsida</taxon>
        <taxon>eudicotyledons</taxon>
        <taxon>Gunneridae</taxon>
        <taxon>Pentapetalae</taxon>
        <taxon>rosids</taxon>
        <taxon>malvids</taxon>
        <taxon>Brassicales</taxon>
        <taxon>Brassicaceae</taxon>
        <taxon>Brassiceae</taxon>
        <taxon>Brassica</taxon>
    </lineage>
</organism>
<dbReference type="AlphaFoldDB" id="A0A8S9Q3D4"/>
<protein>
    <submittedName>
        <fullName evidence="2">Uncharacterized protein</fullName>
    </submittedName>
</protein>
<sequence>MEYFRKAINSTKGRNAKSKPPLGGVYKDVEHLFAHLLLALAENPGPQGKLGFPDFPPITEIDGVNFGSHSLALEREGRVRNNAGKTTPAAPAPMANAYANATILAK</sequence>
<name>A0A8S9Q3D4_BRACR</name>